<proteinExistence type="predicted"/>
<keyword evidence="3" id="KW-1185">Reference proteome</keyword>
<evidence type="ECO:0000256" key="1">
    <source>
        <dbReference type="SAM" id="MobiDB-lite"/>
    </source>
</evidence>
<protein>
    <submittedName>
        <fullName evidence="2">Uncharacterized protein</fullName>
    </submittedName>
</protein>
<gene>
    <name evidence="2" type="ORF">PISMIDRAFT_16260</name>
</gene>
<dbReference type="Proteomes" id="UP000054018">
    <property type="component" value="Unassembled WGS sequence"/>
</dbReference>
<sequence length="95" mass="10490">MDDDVAGLKSEVARSDKPPTNAEANAEQDKNIGVDCVVEAVIIVRLRPFSVTFEEMRRIGNALTLLTSFVLDVSYRSPSQHIWSAQATSPHPHNK</sequence>
<reference evidence="3" key="2">
    <citation type="submission" date="2015-01" db="EMBL/GenBank/DDBJ databases">
        <title>Evolutionary Origins and Diversification of the Mycorrhizal Mutualists.</title>
        <authorList>
            <consortium name="DOE Joint Genome Institute"/>
            <consortium name="Mycorrhizal Genomics Consortium"/>
            <person name="Kohler A."/>
            <person name="Kuo A."/>
            <person name="Nagy L.G."/>
            <person name="Floudas D."/>
            <person name="Copeland A."/>
            <person name="Barry K.W."/>
            <person name="Cichocki N."/>
            <person name="Veneault-Fourrey C."/>
            <person name="LaButti K."/>
            <person name="Lindquist E.A."/>
            <person name="Lipzen A."/>
            <person name="Lundell T."/>
            <person name="Morin E."/>
            <person name="Murat C."/>
            <person name="Riley R."/>
            <person name="Ohm R."/>
            <person name="Sun H."/>
            <person name="Tunlid A."/>
            <person name="Henrissat B."/>
            <person name="Grigoriev I.V."/>
            <person name="Hibbett D.S."/>
            <person name="Martin F."/>
        </authorList>
    </citation>
    <scope>NUCLEOTIDE SEQUENCE [LARGE SCALE GENOMIC DNA]</scope>
    <source>
        <strain evidence="3">441</strain>
    </source>
</reference>
<accession>A0A0C9XTY8</accession>
<name>A0A0C9XTY8_9AGAM</name>
<dbReference type="HOGENOM" id="CLU_2373580_0_0_1"/>
<feature type="region of interest" description="Disordered" evidence="1">
    <location>
        <begin position="1"/>
        <end position="29"/>
    </location>
</feature>
<organism evidence="2 3">
    <name type="scientific">Pisolithus microcarpus 441</name>
    <dbReference type="NCBI Taxonomy" id="765257"/>
    <lineage>
        <taxon>Eukaryota</taxon>
        <taxon>Fungi</taxon>
        <taxon>Dikarya</taxon>
        <taxon>Basidiomycota</taxon>
        <taxon>Agaricomycotina</taxon>
        <taxon>Agaricomycetes</taxon>
        <taxon>Agaricomycetidae</taxon>
        <taxon>Boletales</taxon>
        <taxon>Sclerodermatineae</taxon>
        <taxon>Pisolithaceae</taxon>
        <taxon>Pisolithus</taxon>
    </lineage>
</organism>
<dbReference type="EMBL" id="KN833876">
    <property type="protein sequence ID" value="KIK15835.1"/>
    <property type="molecule type" value="Genomic_DNA"/>
</dbReference>
<evidence type="ECO:0000313" key="3">
    <source>
        <dbReference type="Proteomes" id="UP000054018"/>
    </source>
</evidence>
<reference evidence="2 3" key="1">
    <citation type="submission" date="2014-04" db="EMBL/GenBank/DDBJ databases">
        <authorList>
            <consortium name="DOE Joint Genome Institute"/>
            <person name="Kuo A."/>
            <person name="Kohler A."/>
            <person name="Costa M.D."/>
            <person name="Nagy L.G."/>
            <person name="Floudas D."/>
            <person name="Copeland A."/>
            <person name="Barry K.W."/>
            <person name="Cichocki N."/>
            <person name="Veneault-Fourrey C."/>
            <person name="LaButti K."/>
            <person name="Lindquist E.A."/>
            <person name="Lipzen A."/>
            <person name="Lundell T."/>
            <person name="Morin E."/>
            <person name="Murat C."/>
            <person name="Sun H."/>
            <person name="Tunlid A."/>
            <person name="Henrissat B."/>
            <person name="Grigoriev I.V."/>
            <person name="Hibbett D.S."/>
            <person name="Martin F."/>
            <person name="Nordberg H.P."/>
            <person name="Cantor M.N."/>
            <person name="Hua S.X."/>
        </authorList>
    </citation>
    <scope>NUCLEOTIDE SEQUENCE [LARGE SCALE GENOMIC DNA]</scope>
    <source>
        <strain evidence="2 3">441</strain>
    </source>
</reference>
<dbReference type="AlphaFoldDB" id="A0A0C9XTY8"/>
<evidence type="ECO:0000313" key="2">
    <source>
        <dbReference type="EMBL" id="KIK15835.1"/>
    </source>
</evidence>